<dbReference type="OrthoDB" id="25987at2759"/>
<evidence type="ECO:0000256" key="1">
    <source>
        <dbReference type="ARBA" id="ARBA00007398"/>
    </source>
</evidence>
<feature type="compositionally biased region" description="Polar residues" evidence="2">
    <location>
        <begin position="574"/>
        <end position="587"/>
    </location>
</feature>
<feature type="compositionally biased region" description="Basic residues" evidence="2">
    <location>
        <begin position="1457"/>
        <end position="1470"/>
    </location>
</feature>
<keyword evidence="3" id="KW-1185">Reference proteome</keyword>
<protein>
    <submittedName>
        <fullName evidence="4">Uncharacterized protein LOC108664496</fullName>
    </submittedName>
</protein>
<name>A0A8B7MZ42_HYAAZ</name>
<evidence type="ECO:0000313" key="3">
    <source>
        <dbReference type="Proteomes" id="UP000694843"/>
    </source>
</evidence>
<dbReference type="InterPro" id="IPR026832">
    <property type="entry name" value="Asteroid"/>
</dbReference>
<comment type="similarity">
    <text evidence="1">Belongs to the asteroid family.</text>
</comment>
<dbReference type="SUPFAM" id="SSF88723">
    <property type="entry name" value="PIN domain-like"/>
    <property type="match status" value="1"/>
</dbReference>
<evidence type="ECO:0000313" key="4">
    <source>
        <dbReference type="RefSeq" id="XP_018006580.1"/>
    </source>
</evidence>
<dbReference type="KEGG" id="hazt:108664496"/>
<feature type="region of interest" description="Disordered" evidence="2">
    <location>
        <begin position="610"/>
        <end position="629"/>
    </location>
</feature>
<feature type="compositionally biased region" description="Basic and acidic residues" evidence="2">
    <location>
        <begin position="559"/>
        <end position="568"/>
    </location>
</feature>
<organism evidence="3 4">
    <name type="scientific">Hyalella azteca</name>
    <name type="common">Amphipod</name>
    <dbReference type="NCBI Taxonomy" id="294128"/>
    <lineage>
        <taxon>Eukaryota</taxon>
        <taxon>Metazoa</taxon>
        <taxon>Ecdysozoa</taxon>
        <taxon>Arthropoda</taxon>
        <taxon>Crustacea</taxon>
        <taxon>Multicrustacea</taxon>
        <taxon>Malacostraca</taxon>
        <taxon>Eumalacostraca</taxon>
        <taxon>Peracarida</taxon>
        <taxon>Amphipoda</taxon>
        <taxon>Senticaudata</taxon>
        <taxon>Talitrida</taxon>
        <taxon>Talitroidea</taxon>
        <taxon>Hyalellidae</taxon>
        <taxon>Hyalella</taxon>
    </lineage>
</organism>
<dbReference type="Gene3D" id="3.40.50.1010">
    <property type="entry name" value="5'-nuclease"/>
    <property type="match status" value="1"/>
</dbReference>
<dbReference type="InterPro" id="IPR029060">
    <property type="entry name" value="PIN-like_dom_sf"/>
</dbReference>
<reference evidence="4" key="1">
    <citation type="submission" date="2025-08" db="UniProtKB">
        <authorList>
            <consortium name="RefSeq"/>
        </authorList>
    </citation>
    <scope>IDENTIFICATION</scope>
    <source>
        <tissue evidence="4">Whole organism</tissue>
    </source>
</reference>
<feature type="region of interest" description="Disordered" evidence="2">
    <location>
        <begin position="1445"/>
        <end position="1470"/>
    </location>
</feature>
<dbReference type="Proteomes" id="UP000694843">
    <property type="component" value="Unplaced"/>
</dbReference>
<feature type="region of interest" description="Disordered" evidence="2">
    <location>
        <begin position="961"/>
        <end position="994"/>
    </location>
</feature>
<dbReference type="RefSeq" id="XP_018006580.1">
    <property type="nucleotide sequence ID" value="XM_018151091.2"/>
</dbReference>
<dbReference type="PANTHER" id="PTHR15665">
    <property type="entry name" value="ASTEROID PROTEIN"/>
    <property type="match status" value="1"/>
</dbReference>
<feature type="region of interest" description="Disordered" evidence="2">
    <location>
        <begin position="841"/>
        <end position="862"/>
    </location>
</feature>
<evidence type="ECO:0000256" key="2">
    <source>
        <dbReference type="SAM" id="MobiDB-lite"/>
    </source>
</evidence>
<feature type="region of interest" description="Disordered" evidence="2">
    <location>
        <begin position="556"/>
        <end position="588"/>
    </location>
</feature>
<proteinExistence type="inferred from homology"/>
<dbReference type="GeneID" id="108664496"/>
<gene>
    <name evidence="4" type="primary">LOC108664496</name>
</gene>
<accession>A0A8B7MZ42</accession>
<dbReference type="PANTHER" id="PTHR15665:SF1">
    <property type="entry name" value="PROTEIN ASTEROID HOMOLOG 1"/>
    <property type="match status" value="1"/>
</dbReference>
<sequence>MGVKGLPSFIREHARASLVSHKLSRCRVIIDGKNLMFHLFGKCSKQKMAYGGDYDEFAAEVDLFFNSLLRCGIESCVLLDGGVAMKLASVKWAVHLLKSGIKTCAEAMPGNCKDLVYPPLLRQLFITRVRSHGITILQSDSSADNDIITLCNAFSLPVLSGDSDFCVHGLAYVDLRKLQYNKPIADEENPDQFYLNCCIFDKLKFCDVMDIHPDHITLLATLGMRPSLTRFKLSQFVYNISRGVKRDHSVNTSTRNMMAVRHWLSLNKDKTVPQIIEMVIDLLPQYQEMRHSLRTALQRILLVSVTSSYLMPWFTSGPEDLPCGHAAYTSSCTPDSDNLTTPELIDQIKRKKKKFSAYTVFQASFLGEFKRRDQSCPHAETAATFAGGLPLPRWLVISIRLCLLDFDAAEILVKKTLFSLPMVESVTRESACSIAVPIVKTMIAISDKTYFEYEKEYLEEQLRFLEGTPGEESADLAEMLRCNLTERKLNYFAYKKNIWKLRRNIATKNKELKPVASCSTSVSQLAQRIEELKIQREGTPSEKLLCNNSPEIKVKKGRLSKDSSRDETGPMSAIDTSHISPPVSSCSLPEEQAVPDVVSSINENISSFDITSDESSSLPVECNKDEGSHSSVSEILNSSLTSFKSIDIGDELVNTSNFDAVKSPDLRNVTSEFEGELSKRRDSDSDCSFYSAVQEDIQHNIDIDACNNLTQNLHASDDPSFFAEPGSDFDFSYFESNLQDAPLSELMDTRYDIDDESELQEKISATADDNLLTSLRISTIEFGTSVIYDGIPDTDSDDDDVLIEDDEDPSIVYKPVINDHTSTANENFLNMETSAINGVQKENEDTSVVDESTFHDDPEEDSVEAEIVDREEMLQLLQEIQELENFNTCENSEEILNPSDITTGVEELNPIHHNTSGNSPSRLAFGHSIPSDAVVSAANIASSRLSQLQKDNLITASSVVSEVTPKHEGTSSPAKKRPSIQSMSKAENDTNENDAFSSDSDFIVMYTTKDGFTLRLKKKLSSPLEMKYRDLFEGTLKKYRRHIDKVEQYEKEDKLVDGYRERILEKMTNYLRKKMLPILEKEANDNMESVLSVRLDGDYENAMLYSSNATSDLLPYIKRSLSFFCRKSTMKSVQVMRLQNENSLSQVPSILSLHLKCNAERKEMFCEFINMNFNHVKRLPNDIQFVIICVCYWHKNSRQAVTHFHLYAILLSLVMFFFVEQKIGRIRWDEKLKEMVRVESKKTNKAAKLIANAKDYMKNICYIASHLDTYSCAVAAAGLARYHQIDPAVDAKSFQRHFIHCMSEFQCCYGTLASLNGLLGSPFSVPTMDRVLNNTFAYNAFRDLTSCKDPGVVLAERLGPGKQMTYALDALHSCVADIILMPNVLNLFPKIVKSVDSRGKKVSQLVNNVDLQTKLRKEQMRLKERNELSAIDALVKEFDLMDSKKTPLVPTKENSRARKLPKQSLNKRRK</sequence>